<dbReference type="Proteomes" id="UP000712281">
    <property type="component" value="Unassembled WGS sequence"/>
</dbReference>
<name>A0A8S9LRJ8_BRACR</name>
<dbReference type="EMBL" id="QGKW02000276">
    <property type="protein sequence ID" value="KAF2608198.1"/>
    <property type="molecule type" value="Genomic_DNA"/>
</dbReference>
<accession>A0A8S9LRJ8</accession>
<comment type="caution">
    <text evidence="1">The sequence shown here is derived from an EMBL/GenBank/DDBJ whole genome shotgun (WGS) entry which is preliminary data.</text>
</comment>
<reference evidence="1" key="1">
    <citation type="submission" date="2019-12" db="EMBL/GenBank/DDBJ databases">
        <title>Genome sequencing and annotation of Brassica cretica.</title>
        <authorList>
            <person name="Studholme D.J."/>
            <person name="Sarris P.F."/>
        </authorList>
    </citation>
    <scope>NUCLEOTIDE SEQUENCE</scope>
    <source>
        <strain evidence="1">PFS-001/15</strain>
        <tissue evidence="1">Leaf</tissue>
    </source>
</reference>
<protein>
    <submittedName>
        <fullName evidence="1">Uncharacterized protein</fullName>
    </submittedName>
</protein>
<dbReference type="AlphaFoldDB" id="A0A8S9LRJ8"/>
<organism evidence="1 2">
    <name type="scientific">Brassica cretica</name>
    <name type="common">Mustard</name>
    <dbReference type="NCBI Taxonomy" id="69181"/>
    <lineage>
        <taxon>Eukaryota</taxon>
        <taxon>Viridiplantae</taxon>
        <taxon>Streptophyta</taxon>
        <taxon>Embryophyta</taxon>
        <taxon>Tracheophyta</taxon>
        <taxon>Spermatophyta</taxon>
        <taxon>Magnoliopsida</taxon>
        <taxon>eudicotyledons</taxon>
        <taxon>Gunneridae</taxon>
        <taxon>Pentapetalae</taxon>
        <taxon>rosids</taxon>
        <taxon>malvids</taxon>
        <taxon>Brassicales</taxon>
        <taxon>Brassicaceae</taxon>
        <taxon>Brassiceae</taxon>
        <taxon>Brassica</taxon>
    </lineage>
</organism>
<evidence type="ECO:0000313" key="1">
    <source>
        <dbReference type="EMBL" id="KAF2608198.1"/>
    </source>
</evidence>
<proteinExistence type="predicted"/>
<sequence length="109" mass="12278">MYSYDDTVASIDTVAETSISTITEESSCKSGRFRDDLEESGEFGVFWSLLSAELHRRVICLAMDGDLPTVRLSPSFGRKYTFDLAFQCRWFEVNQHPVADVMPVLLKSG</sequence>
<gene>
    <name evidence="1" type="ORF">F2Q68_00044002</name>
</gene>
<evidence type="ECO:0000313" key="2">
    <source>
        <dbReference type="Proteomes" id="UP000712281"/>
    </source>
</evidence>